<sequence>MTHFRLRGSKSTTGKTCSLEIDERVNKEKSVHKKEESPPPNRIWVVDGDEKSGHDDLAGLKGRQALGGGARDSIHDSDATWGLELQPKALVALA</sequence>
<dbReference type="AlphaFoldDB" id="A0AAW0QC93"/>
<organism evidence="2 3">
    <name type="scientific">Apiospora kogelbergensis</name>
    <dbReference type="NCBI Taxonomy" id="1337665"/>
    <lineage>
        <taxon>Eukaryota</taxon>
        <taxon>Fungi</taxon>
        <taxon>Dikarya</taxon>
        <taxon>Ascomycota</taxon>
        <taxon>Pezizomycotina</taxon>
        <taxon>Sordariomycetes</taxon>
        <taxon>Xylariomycetidae</taxon>
        <taxon>Amphisphaeriales</taxon>
        <taxon>Apiosporaceae</taxon>
        <taxon>Apiospora</taxon>
    </lineage>
</organism>
<evidence type="ECO:0000313" key="3">
    <source>
        <dbReference type="Proteomes" id="UP001392437"/>
    </source>
</evidence>
<accession>A0AAW0QC93</accession>
<reference evidence="2 3" key="1">
    <citation type="submission" date="2023-01" db="EMBL/GenBank/DDBJ databases">
        <title>Analysis of 21 Apiospora genomes using comparative genomics revels a genus with tremendous synthesis potential of carbohydrate active enzymes and secondary metabolites.</title>
        <authorList>
            <person name="Sorensen T."/>
        </authorList>
    </citation>
    <scope>NUCLEOTIDE SEQUENCE [LARGE SCALE GENOMIC DNA]</scope>
    <source>
        <strain evidence="2 3">CBS 117206</strain>
    </source>
</reference>
<proteinExistence type="predicted"/>
<comment type="caution">
    <text evidence="2">The sequence shown here is derived from an EMBL/GenBank/DDBJ whole genome shotgun (WGS) entry which is preliminary data.</text>
</comment>
<feature type="compositionally biased region" description="Basic and acidic residues" evidence="1">
    <location>
        <begin position="26"/>
        <end position="37"/>
    </location>
</feature>
<gene>
    <name evidence="2" type="ORF">PG999_014216</name>
</gene>
<feature type="region of interest" description="Disordered" evidence="1">
    <location>
        <begin position="26"/>
        <end position="50"/>
    </location>
</feature>
<dbReference type="Proteomes" id="UP001392437">
    <property type="component" value="Unassembled WGS sequence"/>
</dbReference>
<dbReference type="EMBL" id="JAQQWP010000011">
    <property type="protein sequence ID" value="KAK8096194.1"/>
    <property type="molecule type" value="Genomic_DNA"/>
</dbReference>
<name>A0AAW0QC93_9PEZI</name>
<evidence type="ECO:0000313" key="2">
    <source>
        <dbReference type="EMBL" id="KAK8096194.1"/>
    </source>
</evidence>
<keyword evidence="3" id="KW-1185">Reference proteome</keyword>
<evidence type="ECO:0008006" key="4">
    <source>
        <dbReference type="Google" id="ProtNLM"/>
    </source>
</evidence>
<protein>
    <recommendedName>
        <fullName evidence="4">DUF397 domain-containing protein</fullName>
    </recommendedName>
</protein>
<evidence type="ECO:0000256" key="1">
    <source>
        <dbReference type="SAM" id="MobiDB-lite"/>
    </source>
</evidence>